<reference evidence="14" key="1">
    <citation type="submission" date="2020-06" db="EMBL/GenBank/DDBJ databases">
        <title>Draft genome of Bugula neritina, a colonial animal packing powerful symbionts and potential medicines.</title>
        <authorList>
            <person name="Rayko M."/>
        </authorList>
    </citation>
    <scope>NUCLEOTIDE SEQUENCE [LARGE SCALE GENOMIC DNA]</scope>
    <source>
        <strain evidence="14">Kwan_BN1</strain>
    </source>
</reference>
<dbReference type="GO" id="GO:0019367">
    <property type="term" value="P:fatty acid elongation, saturated fatty acid"/>
    <property type="evidence" value="ECO:0007669"/>
    <property type="project" value="TreeGrafter"/>
</dbReference>
<comment type="subcellular location">
    <subcellularLocation>
        <location evidence="1">Membrane</location>
        <topology evidence="1">Multi-pass membrane protein</topology>
    </subcellularLocation>
</comment>
<dbReference type="GO" id="GO:0034626">
    <property type="term" value="P:fatty acid elongation, polyunsaturated fatty acid"/>
    <property type="evidence" value="ECO:0007669"/>
    <property type="project" value="TreeGrafter"/>
</dbReference>
<dbReference type="AlphaFoldDB" id="A0A7J7JCT5"/>
<comment type="catalytic activity">
    <reaction evidence="11 12">
        <text>a very-long-chain acyl-CoA + malonyl-CoA + H(+) = a very-long-chain 3-oxoacyl-CoA + CO2 + CoA</text>
        <dbReference type="Rhea" id="RHEA:32727"/>
        <dbReference type="ChEBI" id="CHEBI:15378"/>
        <dbReference type="ChEBI" id="CHEBI:16526"/>
        <dbReference type="ChEBI" id="CHEBI:57287"/>
        <dbReference type="ChEBI" id="CHEBI:57384"/>
        <dbReference type="ChEBI" id="CHEBI:90725"/>
        <dbReference type="ChEBI" id="CHEBI:90736"/>
        <dbReference type="EC" id="2.3.1.199"/>
    </reaction>
</comment>
<proteinExistence type="inferred from homology"/>
<protein>
    <recommendedName>
        <fullName evidence="12">Elongation of very long chain fatty acids protein</fullName>
        <ecNumber evidence="12">2.3.1.199</ecNumber>
    </recommendedName>
    <alternativeName>
        <fullName evidence="12">Very-long-chain 3-oxoacyl-CoA synthase</fullName>
    </alternativeName>
</protein>
<dbReference type="GO" id="GO:0030148">
    <property type="term" value="P:sphingolipid biosynthetic process"/>
    <property type="evidence" value="ECO:0007669"/>
    <property type="project" value="TreeGrafter"/>
</dbReference>
<feature type="transmembrane region" description="Helical" evidence="12">
    <location>
        <begin position="60"/>
        <end position="77"/>
    </location>
</feature>
<dbReference type="EC" id="2.3.1.199" evidence="12"/>
<dbReference type="Pfam" id="PF01151">
    <property type="entry name" value="ELO"/>
    <property type="match status" value="1"/>
</dbReference>
<dbReference type="PANTHER" id="PTHR11157">
    <property type="entry name" value="FATTY ACID ACYL TRANSFERASE-RELATED"/>
    <property type="match status" value="1"/>
</dbReference>
<evidence type="ECO:0000256" key="7">
    <source>
        <dbReference type="ARBA" id="ARBA00022989"/>
    </source>
</evidence>
<evidence type="ECO:0000313" key="14">
    <source>
        <dbReference type="EMBL" id="KAF6024000.1"/>
    </source>
</evidence>
<keyword evidence="15" id="KW-1185">Reference proteome</keyword>
<dbReference type="EMBL" id="VXIV02002636">
    <property type="protein sequence ID" value="KAF6024000.1"/>
    <property type="molecule type" value="Genomic_DNA"/>
</dbReference>
<dbReference type="GO" id="GO:0005789">
    <property type="term" value="C:endoplasmic reticulum membrane"/>
    <property type="evidence" value="ECO:0007669"/>
    <property type="project" value="TreeGrafter"/>
</dbReference>
<feature type="compositionally biased region" description="Low complexity" evidence="13">
    <location>
        <begin position="208"/>
        <end position="219"/>
    </location>
</feature>
<dbReference type="GO" id="GO:0042761">
    <property type="term" value="P:very long-chain fatty acid biosynthetic process"/>
    <property type="evidence" value="ECO:0007669"/>
    <property type="project" value="TreeGrafter"/>
</dbReference>
<evidence type="ECO:0000256" key="3">
    <source>
        <dbReference type="ARBA" id="ARBA00022516"/>
    </source>
</evidence>
<evidence type="ECO:0000256" key="13">
    <source>
        <dbReference type="SAM" id="MobiDB-lite"/>
    </source>
</evidence>
<evidence type="ECO:0000313" key="15">
    <source>
        <dbReference type="Proteomes" id="UP000593567"/>
    </source>
</evidence>
<keyword evidence="7 12" id="KW-1133">Transmembrane helix</keyword>
<dbReference type="Proteomes" id="UP000593567">
    <property type="component" value="Unassembled WGS sequence"/>
</dbReference>
<evidence type="ECO:0000256" key="4">
    <source>
        <dbReference type="ARBA" id="ARBA00022679"/>
    </source>
</evidence>
<name>A0A7J7JCT5_BUGNE</name>
<keyword evidence="8 12" id="KW-0443">Lipid metabolism</keyword>
<feature type="transmembrane region" description="Helical" evidence="12">
    <location>
        <begin position="84"/>
        <end position="103"/>
    </location>
</feature>
<gene>
    <name evidence="14" type="ORF">EB796_017697</name>
</gene>
<evidence type="ECO:0000256" key="11">
    <source>
        <dbReference type="ARBA" id="ARBA00047375"/>
    </source>
</evidence>
<feature type="region of interest" description="Disordered" evidence="13">
    <location>
        <begin position="201"/>
        <end position="229"/>
    </location>
</feature>
<organism evidence="14 15">
    <name type="scientific">Bugula neritina</name>
    <name type="common">Brown bryozoan</name>
    <name type="synonym">Sertularia neritina</name>
    <dbReference type="NCBI Taxonomy" id="10212"/>
    <lineage>
        <taxon>Eukaryota</taxon>
        <taxon>Metazoa</taxon>
        <taxon>Spiralia</taxon>
        <taxon>Lophotrochozoa</taxon>
        <taxon>Bryozoa</taxon>
        <taxon>Gymnolaemata</taxon>
        <taxon>Cheilostomatida</taxon>
        <taxon>Flustrina</taxon>
        <taxon>Buguloidea</taxon>
        <taxon>Bugulidae</taxon>
        <taxon>Bugula</taxon>
    </lineage>
</organism>
<evidence type="ECO:0000256" key="9">
    <source>
        <dbReference type="ARBA" id="ARBA00023136"/>
    </source>
</evidence>
<feature type="compositionally biased region" description="Basic and acidic residues" evidence="13">
    <location>
        <begin position="220"/>
        <end position="229"/>
    </location>
</feature>
<evidence type="ECO:0000256" key="5">
    <source>
        <dbReference type="ARBA" id="ARBA00022692"/>
    </source>
</evidence>
<evidence type="ECO:0000256" key="1">
    <source>
        <dbReference type="ARBA" id="ARBA00004141"/>
    </source>
</evidence>
<dbReference type="OrthoDB" id="434092at2759"/>
<comment type="caution">
    <text evidence="14">The sequence shown here is derived from an EMBL/GenBank/DDBJ whole genome shotgun (WGS) entry which is preliminary data.</text>
</comment>
<keyword evidence="6 12" id="KW-0276">Fatty acid metabolism</keyword>
<feature type="transmembrane region" description="Helical" evidence="12">
    <location>
        <begin position="150"/>
        <end position="167"/>
    </location>
</feature>
<keyword evidence="5 12" id="KW-0812">Transmembrane</keyword>
<feature type="transmembrane region" description="Helical" evidence="12">
    <location>
        <begin position="173"/>
        <end position="191"/>
    </location>
</feature>
<dbReference type="InterPro" id="IPR002076">
    <property type="entry name" value="ELO_fam"/>
</dbReference>
<feature type="transmembrane region" description="Helical" evidence="12">
    <location>
        <begin position="12"/>
        <end position="40"/>
    </location>
</feature>
<keyword evidence="4 12" id="KW-0808">Transferase</keyword>
<evidence type="ECO:0000256" key="6">
    <source>
        <dbReference type="ARBA" id="ARBA00022832"/>
    </source>
</evidence>
<keyword evidence="9 12" id="KW-0472">Membrane</keyword>
<sequence>MWKKYKRNQELSLLKVMLFYNMLCSVLSLYTFVGLSVALYNADQIYSNSENPEMTPYFKIYGYTKVLELMDTVFMILRNRGRQITVLHVYHHSTMVLLVFYALQYSAWAALAPGIALNSFIHVLMYFYYGYTGYVKSSSRPAWKRRLTELQMIQFLIDLVYCAIGILYHDFCIWSAVYGSSMLFFFTNFYIKAYIYPRKKPTNKEKASNNGSQGSLSSSHGDELSRKKI</sequence>
<keyword evidence="10 12" id="KW-0275">Fatty acid biosynthesis</keyword>
<feature type="transmembrane region" description="Helical" evidence="12">
    <location>
        <begin position="109"/>
        <end position="129"/>
    </location>
</feature>
<comment type="similarity">
    <text evidence="2 12">Belongs to the ELO family.</text>
</comment>
<evidence type="ECO:0000256" key="8">
    <source>
        <dbReference type="ARBA" id="ARBA00023098"/>
    </source>
</evidence>
<evidence type="ECO:0000256" key="10">
    <source>
        <dbReference type="ARBA" id="ARBA00023160"/>
    </source>
</evidence>
<keyword evidence="3 12" id="KW-0444">Lipid biosynthesis</keyword>
<evidence type="ECO:0000256" key="2">
    <source>
        <dbReference type="ARBA" id="ARBA00007263"/>
    </source>
</evidence>
<evidence type="ECO:0000256" key="12">
    <source>
        <dbReference type="RuleBase" id="RU361115"/>
    </source>
</evidence>
<accession>A0A7J7JCT5</accession>
<dbReference type="GO" id="GO:0009922">
    <property type="term" value="F:fatty acid elongase activity"/>
    <property type="evidence" value="ECO:0007669"/>
    <property type="project" value="UniProtKB-EC"/>
</dbReference>
<dbReference type="PANTHER" id="PTHR11157:SF134">
    <property type="entry name" value="ELONGATION OF FATTY ACIDS PROTEIN 1-RELATED"/>
    <property type="match status" value="1"/>
</dbReference>
<dbReference type="GO" id="GO:0034625">
    <property type="term" value="P:fatty acid elongation, monounsaturated fatty acid"/>
    <property type="evidence" value="ECO:0007669"/>
    <property type="project" value="TreeGrafter"/>
</dbReference>